<feature type="compositionally biased region" description="Acidic residues" evidence="1">
    <location>
        <begin position="82"/>
        <end position="91"/>
    </location>
</feature>
<evidence type="ECO:0000313" key="2">
    <source>
        <dbReference type="EMBL" id="OAA46319.1"/>
    </source>
</evidence>
<sequence length="178" mass="18678">MDPEADADAAAAMAAAMGFSTFGAQDRPQKKRRYNAAVDAATSAPQPPTGSRAAPTGSNLTPLGDQGLTSSKKPGNQANTEANDENEDEPSEGSAPPQPSPNHGLPARPAPGMGFGKPPPARLQSHQHTSPAESSGVWYEGYYDNTSNENPWERLEKDMGLETKGTWVSKQAHPAQGV</sequence>
<feature type="region of interest" description="Disordered" evidence="1">
    <location>
        <begin position="19"/>
        <end position="157"/>
    </location>
</feature>
<evidence type="ECO:0000313" key="3">
    <source>
        <dbReference type="Proteomes" id="UP000243498"/>
    </source>
</evidence>
<name>A0A167G9F7_METRR</name>
<reference evidence="2 3" key="1">
    <citation type="journal article" date="2016" name="Genome Biol. Evol.">
        <title>Divergent and convergent evolution of fungal pathogenicity.</title>
        <authorList>
            <person name="Shang Y."/>
            <person name="Xiao G."/>
            <person name="Zheng P."/>
            <person name="Cen K."/>
            <person name="Zhan S."/>
            <person name="Wang C."/>
        </authorList>
    </citation>
    <scope>NUCLEOTIDE SEQUENCE [LARGE SCALE GENOMIC DNA]</scope>
    <source>
        <strain evidence="2 3">RCEF 4871</strain>
    </source>
</reference>
<comment type="caution">
    <text evidence="2">The sequence shown here is derived from an EMBL/GenBank/DDBJ whole genome shotgun (WGS) entry which is preliminary data.</text>
</comment>
<proteinExistence type="predicted"/>
<feature type="compositionally biased region" description="Polar residues" evidence="1">
    <location>
        <begin position="124"/>
        <end position="133"/>
    </location>
</feature>
<accession>A0A167G9F7</accession>
<protein>
    <submittedName>
        <fullName evidence="2">Uncharacterized protein</fullName>
    </submittedName>
</protein>
<dbReference type="Proteomes" id="UP000243498">
    <property type="component" value="Unassembled WGS sequence"/>
</dbReference>
<dbReference type="EMBL" id="AZHC01000007">
    <property type="protein sequence ID" value="OAA46319.1"/>
    <property type="molecule type" value="Genomic_DNA"/>
</dbReference>
<dbReference type="STRING" id="1081105.A0A167G9F7"/>
<gene>
    <name evidence="2" type="ORF">NOR_03072</name>
</gene>
<feature type="compositionally biased region" description="Polar residues" evidence="1">
    <location>
        <begin position="56"/>
        <end position="74"/>
    </location>
</feature>
<evidence type="ECO:0000256" key="1">
    <source>
        <dbReference type="SAM" id="MobiDB-lite"/>
    </source>
</evidence>
<dbReference type="AlphaFoldDB" id="A0A167G9F7"/>
<keyword evidence="3" id="KW-1185">Reference proteome</keyword>
<dbReference type="OMA" id="NVNPWER"/>
<dbReference type="OrthoDB" id="5419162at2759"/>
<organism evidence="2 3">
    <name type="scientific">Metarhizium rileyi (strain RCEF 4871)</name>
    <name type="common">Nomuraea rileyi</name>
    <dbReference type="NCBI Taxonomy" id="1649241"/>
    <lineage>
        <taxon>Eukaryota</taxon>
        <taxon>Fungi</taxon>
        <taxon>Dikarya</taxon>
        <taxon>Ascomycota</taxon>
        <taxon>Pezizomycotina</taxon>
        <taxon>Sordariomycetes</taxon>
        <taxon>Hypocreomycetidae</taxon>
        <taxon>Hypocreales</taxon>
        <taxon>Clavicipitaceae</taxon>
        <taxon>Metarhizium</taxon>
    </lineage>
</organism>